<dbReference type="EMBL" id="FQNC01000068">
    <property type="protein sequence ID" value="SGZ06473.1"/>
    <property type="molecule type" value="Genomic_DNA"/>
</dbReference>
<evidence type="ECO:0000313" key="2">
    <source>
        <dbReference type="EMBL" id="SGZ06473.1"/>
    </source>
</evidence>
<evidence type="ECO:0000313" key="3">
    <source>
        <dbReference type="Proteomes" id="UP000249464"/>
    </source>
</evidence>
<protein>
    <submittedName>
        <fullName evidence="2">BQ5605_C031g10947 protein</fullName>
    </submittedName>
</protein>
<sequence>MYPPVIPRITTSPASNKDTDSTSGLSDVQFGSEDPAPKFKLLEGKEAQEGSSITDTASSHEEDRTPGDTSTSNGGDVQETPRITPRTTKSPEDSPTDQFTPTVRSARPTAGSTTTRVTTTRTLHHRGYSLDLPSVKDAPGGSSAISEGFVSPSGSMRSRRTWAAGETYEARMLERNLSALSFQSAATASPLDFHDLVQIYEIVASRRAAFDNLLWSVPSTSFAGKLIEQQALDQTKEVPEADSSFRSLVLNSSASSSFLFQIALGGDSSRSARIISMCLSILISFLTLQLFTRQLQAEAADHAWLEDWEMRHNVTPSDRAHGETWRGYREILPVRAGIYAPLAKFRGFSLWSHGMVVIGMVAVGGKFIKGLNWFQFEGKEHVSDKRSTCSTGLLNIGDAIFFNFFYFFHSLSTVLVTSAINGKAFENCSGGVGSGNH</sequence>
<feature type="region of interest" description="Disordered" evidence="1">
    <location>
        <begin position="1"/>
        <end position="156"/>
    </location>
</feature>
<dbReference type="Proteomes" id="UP000249464">
    <property type="component" value="Unassembled WGS sequence"/>
</dbReference>
<name>A0A2X0N3Q3_9BASI</name>
<organism evidence="2 3">
    <name type="scientific">Microbotryum silenes-dioicae</name>
    <dbReference type="NCBI Taxonomy" id="796604"/>
    <lineage>
        <taxon>Eukaryota</taxon>
        <taxon>Fungi</taxon>
        <taxon>Dikarya</taxon>
        <taxon>Basidiomycota</taxon>
        <taxon>Pucciniomycotina</taxon>
        <taxon>Microbotryomycetes</taxon>
        <taxon>Microbotryales</taxon>
        <taxon>Microbotryaceae</taxon>
        <taxon>Microbotryum</taxon>
    </lineage>
</organism>
<proteinExistence type="predicted"/>
<dbReference type="AlphaFoldDB" id="A0A2X0N3Q3"/>
<accession>A0A2X0N3Q3</accession>
<reference evidence="2 3" key="1">
    <citation type="submission" date="2016-11" db="EMBL/GenBank/DDBJ databases">
        <authorList>
            <person name="Jaros S."/>
            <person name="Januszkiewicz K."/>
            <person name="Wedrychowicz H."/>
        </authorList>
    </citation>
    <scope>NUCLEOTIDE SEQUENCE [LARGE SCALE GENOMIC DNA]</scope>
</reference>
<gene>
    <name evidence="2" type="primary">BQ5605_C031g10947</name>
    <name evidence="2" type="ORF">BQ5605_C031G10947</name>
</gene>
<keyword evidence="3" id="KW-1185">Reference proteome</keyword>
<feature type="compositionally biased region" description="Basic and acidic residues" evidence="1">
    <location>
        <begin position="35"/>
        <end position="48"/>
    </location>
</feature>
<evidence type="ECO:0000256" key="1">
    <source>
        <dbReference type="SAM" id="MobiDB-lite"/>
    </source>
</evidence>
<feature type="compositionally biased region" description="Polar residues" evidence="1">
    <location>
        <begin position="9"/>
        <end position="26"/>
    </location>
</feature>